<feature type="transmembrane region" description="Helical" evidence="1">
    <location>
        <begin position="96"/>
        <end position="117"/>
    </location>
</feature>
<keyword evidence="1" id="KW-0472">Membrane</keyword>
<keyword evidence="1" id="KW-1133">Transmembrane helix</keyword>
<organism evidence="2 3">
    <name type="scientific">Sediminimonas qiaohouensis</name>
    <dbReference type="NCBI Taxonomy" id="552061"/>
    <lineage>
        <taxon>Bacteria</taxon>
        <taxon>Pseudomonadati</taxon>
        <taxon>Pseudomonadota</taxon>
        <taxon>Alphaproteobacteria</taxon>
        <taxon>Rhodobacterales</taxon>
        <taxon>Roseobacteraceae</taxon>
        <taxon>Sediminimonas</taxon>
    </lineage>
</organism>
<evidence type="ECO:0000313" key="2">
    <source>
        <dbReference type="EMBL" id="MTJ03065.1"/>
    </source>
</evidence>
<dbReference type="Proteomes" id="UP000483078">
    <property type="component" value="Unassembled WGS sequence"/>
</dbReference>
<feature type="transmembrane region" description="Helical" evidence="1">
    <location>
        <begin position="70"/>
        <end position="90"/>
    </location>
</feature>
<dbReference type="EMBL" id="VENJ01000001">
    <property type="protein sequence ID" value="MTJ03065.1"/>
    <property type="molecule type" value="Genomic_DNA"/>
</dbReference>
<sequence length="125" mass="13257">MRGLALYFFVLGVVAAVVGMAWGIQMSATNNHLLSPAHAHLNLLGWVTLALFGIYYHLCPRAAQGVLPKLHFALAVLGVVVIVPGIVMALRETGETMAKVGSILSVASMLLFLFIVLRNAGGDTT</sequence>
<dbReference type="AlphaFoldDB" id="A0A7C9H9Z5"/>
<evidence type="ECO:0000256" key="1">
    <source>
        <dbReference type="SAM" id="Phobius"/>
    </source>
</evidence>
<evidence type="ECO:0008006" key="4">
    <source>
        <dbReference type="Google" id="ProtNLM"/>
    </source>
</evidence>
<dbReference type="SUPFAM" id="SSF81442">
    <property type="entry name" value="Cytochrome c oxidase subunit I-like"/>
    <property type="match status" value="1"/>
</dbReference>
<gene>
    <name evidence="2" type="ORF">FH759_00040</name>
</gene>
<dbReference type="Gene3D" id="1.20.210.10">
    <property type="entry name" value="Cytochrome c oxidase-like, subunit I domain"/>
    <property type="match status" value="1"/>
</dbReference>
<dbReference type="InterPro" id="IPR036927">
    <property type="entry name" value="Cyt_c_oxase-like_su1_sf"/>
</dbReference>
<reference evidence="2 3" key="1">
    <citation type="submission" date="2019-06" db="EMBL/GenBank/DDBJ databases">
        <title>Enrichment of Autotrophic Halophilic Microorganisms from Red Sea Brine Pool Using Microbial Electrosynthesis System.</title>
        <authorList>
            <person name="Alqahtani M.F."/>
            <person name="Bajracharya S."/>
            <person name="Katuri K.P."/>
            <person name="Ali M."/>
            <person name="Saikaly P.E."/>
        </authorList>
    </citation>
    <scope>NUCLEOTIDE SEQUENCE [LARGE SCALE GENOMIC DNA]</scope>
    <source>
        <strain evidence="2">MES6</strain>
    </source>
</reference>
<name>A0A7C9H9Z5_9RHOB</name>
<dbReference type="RefSeq" id="WP_273247500.1">
    <property type="nucleotide sequence ID" value="NZ_VENJ01000001.1"/>
</dbReference>
<proteinExistence type="predicted"/>
<keyword evidence="1" id="KW-0812">Transmembrane</keyword>
<comment type="caution">
    <text evidence="2">The sequence shown here is derived from an EMBL/GenBank/DDBJ whole genome shotgun (WGS) entry which is preliminary data.</text>
</comment>
<feature type="transmembrane region" description="Helical" evidence="1">
    <location>
        <begin position="39"/>
        <end position="58"/>
    </location>
</feature>
<evidence type="ECO:0000313" key="3">
    <source>
        <dbReference type="Proteomes" id="UP000483078"/>
    </source>
</evidence>
<protein>
    <recommendedName>
        <fullName evidence="4">Cbb3-type cytochrome c oxidase subunit I</fullName>
    </recommendedName>
</protein>
<accession>A0A7C9H9Z5</accession>